<gene>
    <name evidence="1" type="ORF">SCLCIDRAFT_1136347</name>
</gene>
<dbReference type="EMBL" id="KN822101">
    <property type="protein sequence ID" value="KIM57429.1"/>
    <property type="molecule type" value="Genomic_DNA"/>
</dbReference>
<sequence length="136" mass="15145">MHSQSSLIDPTTRIKTLERYPPEGGYPLGGYPLEGYPLGGYLLEEGKQDMFRFKAVVRGTVFAKRSWRALSGWTYRKATMGLPATSPTSVYRNIGVTVRVVLANGVYQHKLNVLPQGIETKNGYLAQLVVGRLLAW</sequence>
<accession>A0A0C3DMF5</accession>
<proteinExistence type="predicted"/>
<organism evidence="1 2">
    <name type="scientific">Scleroderma citrinum Foug A</name>
    <dbReference type="NCBI Taxonomy" id="1036808"/>
    <lineage>
        <taxon>Eukaryota</taxon>
        <taxon>Fungi</taxon>
        <taxon>Dikarya</taxon>
        <taxon>Basidiomycota</taxon>
        <taxon>Agaricomycotina</taxon>
        <taxon>Agaricomycetes</taxon>
        <taxon>Agaricomycetidae</taxon>
        <taxon>Boletales</taxon>
        <taxon>Sclerodermatineae</taxon>
        <taxon>Sclerodermataceae</taxon>
        <taxon>Scleroderma</taxon>
    </lineage>
</organism>
<keyword evidence="2" id="KW-1185">Reference proteome</keyword>
<name>A0A0C3DMF5_9AGAM</name>
<dbReference type="HOGENOM" id="CLU_1876669_0_0_1"/>
<dbReference type="AlphaFoldDB" id="A0A0C3DMF5"/>
<evidence type="ECO:0000313" key="2">
    <source>
        <dbReference type="Proteomes" id="UP000053989"/>
    </source>
</evidence>
<dbReference type="InParanoid" id="A0A0C3DMF5"/>
<reference evidence="2" key="2">
    <citation type="submission" date="2015-01" db="EMBL/GenBank/DDBJ databases">
        <title>Evolutionary Origins and Diversification of the Mycorrhizal Mutualists.</title>
        <authorList>
            <consortium name="DOE Joint Genome Institute"/>
            <consortium name="Mycorrhizal Genomics Consortium"/>
            <person name="Kohler A."/>
            <person name="Kuo A."/>
            <person name="Nagy L.G."/>
            <person name="Floudas D."/>
            <person name="Copeland A."/>
            <person name="Barry K.W."/>
            <person name="Cichocki N."/>
            <person name="Veneault-Fourrey C."/>
            <person name="LaButti K."/>
            <person name="Lindquist E.A."/>
            <person name="Lipzen A."/>
            <person name="Lundell T."/>
            <person name="Morin E."/>
            <person name="Murat C."/>
            <person name="Riley R."/>
            <person name="Ohm R."/>
            <person name="Sun H."/>
            <person name="Tunlid A."/>
            <person name="Henrissat B."/>
            <person name="Grigoriev I.V."/>
            <person name="Hibbett D.S."/>
            <person name="Martin F."/>
        </authorList>
    </citation>
    <scope>NUCLEOTIDE SEQUENCE [LARGE SCALE GENOMIC DNA]</scope>
    <source>
        <strain evidence="2">Foug A</strain>
    </source>
</reference>
<evidence type="ECO:0000313" key="1">
    <source>
        <dbReference type="EMBL" id="KIM57429.1"/>
    </source>
</evidence>
<dbReference type="Proteomes" id="UP000053989">
    <property type="component" value="Unassembled WGS sequence"/>
</dbReference>
<protein>
    <submittedName>
        <fullName evidence="1">Uncharacterized protein</fullName>
    </submittedName>
</protein>
<reference evidence="1 2" key="1">
    <citation type="submission" date="2014-04" db="EMBL/GenBank/DDBJ databases">
        <authorList>
            <consortium name="DOE Joint Genome Institute"/>
            <person name="Kuo A."/>
            <person name="Kohler A."/>
            <person name="Nagy L.G."/>
            <person name="Floudas D."/>
            <person name="Copeland A."/>
            <person name="Barry K.W."/>
            <person name="Cichocki N."/>
            <person name="Veneault-Fourrey C."/>
            <person name="LaButti K."/>
            <person name="Lindquist E.A."/>
            <person name="Lipzen A."/>
            <person name="Lundell T."/>
            <person name="Morin E."/>
            <person name="Murat C."/>
            <person name="Sun H."/>
            <person name="Tunlid A."/>
            <person name="Henrissat B."/>
            <person name="Grigoriev I.V."/>
            <person name="Hibbett D.S."/>
            <person name="Martin F."/>
            <person name="Nordberg H.P."/>
            <person name="Cantor M.N."/>
            <person name="Hua S.X."/>
        </authorList>
    </citation>
    <scope>NUCLEOTIDE SEQUENCE [LARGE SCALE GENOMIC DNA]</scope>
    <source>
        <strain evidence="1 2">Foug A</strain>
    </source>
</reference>